<dbReference type="GO" id="GO:0000976">
    <property type="term" value="F:transcription cis-regulatory region binding"/>
    <property type="evidence" value="ECO:0007669"/>
    <property type="project" value="TreeGrafter"/>
</dbReference>
<dbReference type="InterPro" id="IPR011006">
    <property type="entry name" value="CheY-like_superfamily"/>
</dbReference>
<keyword evidence="4" id="KW-0238">DNA-binding</keyword>
<dbReference type="GO" id="GO:0032993">
    <property type="term" value="C:protein-DNA complex"/>
    <property type="evidence" value="ECO:0007669"/>
    <property type="project" value="TreeGrafter"/>
</dbReference>
<dbReference type="GO" id="GO:0000156">
    <property type="term" value="F:phosphorelay response regulator activity"/>
    <property type="evidence" value="ECO:0007669"/>
    <property type="project" value="TreeGrafter"/>
</dbReference>
<dbReference type="OrthoDB" id="1646880at2"/>
<dbReference type="Gene3D" id="3.40.50.2300">
    <property type="match status" value="1"/>
</dbReference>
<evidence type="ECO:0000313" key="10">
    <source>
        <dbReference type="Proteomes" id="UP000293162"/>
    </source>
</evidence>
<dbReference type="Pfam" id="PF04397">
    <property type="entry name" value="LytTR"/>
    <property type="match status" value="1"/>
</dbReference>
<dbReference type="AlphaFoldDB" id="A0A4Q5LZC1"/>
<dbReference type="InterPro" id="IPR039420">
    <property type="entry name" value="WalR-like"/>
</dbReference>
<keyword evidence="10" id="KW-1185">Reference proteome</keyword>
<dbReference type="PANTHER" id="PTHR48111">
    <property type="entry name" value="REGULATOR OF RPOS"/>
    <property type="match status" value="1"/>
</dbReference>
<dbReference type="InterPro" id="IPR001789">
    <property type="entry name" value="Sig_transdc_resp-reg_receiver"/>
</dbReference>
<dbReference type="InterPro" id="IPR007492">
    <property type="entry name" value="LytTR_DNA-bd_dom"/>
</dbReference>
<dbReference type="GO" id="GO:0006355">
    <property type="term" value="P:regulation of DNA-templated transcription"/>
    <property type="evidence" value="ECO:0007669"/>
    <property type="project" value="TreeGrafter"/>
</dbReference>
<dbReference type="SMART" id="SM00850">
    <property type="entry name" value="LytTR"/>
    <property type="match status" value="1"/>
</dbReference>
<evidence type="ECO:0000256" key="1">
    <source>
        <dbReference type="ARBA" id="ARBA00022553"/>
    </source>
</evidence>
<dbReference type="Gene3D" id="2.40.50.1020">
    <property type="entry name" value="LytTr DNA-binding domain"/>
    <property type="match status" value="1"/>
</dbReference>
<name>A0A4Q5LZC1_9BACT</name>
<evidence type="ECO:0000256" key="2">
    <source>
        <dbReference type="ARBA" id="ARBA00023012"/>
    </source>
</evidence>
<sequence>MTSENLKVLIVEDDVLTAQVIKETIEPAGFKVVAIARQSDEALALLINNKPDLVLLDINLDNSNLDGIALAQLINKIQPLPIIFLTGNDSPEVFKRAKLTVPFSYLVKPIQPRMLITQIELAAQYFYTNVNSDQTVINQDFFLPVKQGELKKINIAEVTYLEASGSYVIIHSVDGSEDIYAMNLKYLSQHFSFPNFYKLSRTFLINLKYLEKLDASELWMKSSTKSLSIPRERKNDLLNQIRIVRTQNAKK</sequence>
<dbReference type="SUPFAM" id="SSF52172">
    <property type="entry name" value="CheY-like"/>
    <property type="match status" value="1"/>
</dbReference>
<feature type="modified residue" description="4-aspartylphosphate" evidence="6">
    <location>
        <position position="57"/>
    </location>
</feature>
<keyword evidence="1 6" id="KW-0597">Phosphoprotein</keyword>
<organism evidence="9 10">
    <name type="scientific">Emticicia agri</name>
    <dbReference type="NCBI Taxonomy" id="2492393"/>
    <lineage>
        <taxon>Bacteria</taxon>
        <taxon>Pseudomonadati</taxon>
        <taxon>Bacteroidota</taxon>
        <taxon>Cytophagia</taxon>
        <taxon>Cytophagales</taxon>
        <taxon>Leadbetterellaceae</taxon>
        <taxon>Emticicia</taxon>
    </lineage>
</organism>
<evidence type="ECO:0000256" key="3">
    <source>
        <dbReference type="ARBA" id="ARBA00023015"/>
    </source>
</evidence>
<dbReference type="EMBL" id="SEWF01000017">
    <property type="protein sequence ID" value="RYU95214.1"/>
    <property type="molecule type" value="Genomic_DNA"/>
</dbReference>
<evidence type="ECO:0000259" key="8">
    <source>
        <dbReference type="PROSITE" id="PS50930"/>
    </source>
</evidence>
<evidence type="ECO:0000259" key="7">
    <source>
        <dbReference type="PROSITE" id="PS50110"/>
    </source>
</evidence>
<feature type="domain" description="Response regulatory" evidence="7">
    <location>
        <begin position="7"/>
        <end position="123"/>
    </location>
</feature>
<proteinExistence type="predicted"/>
<keyword evidence="5" id="KW-0804">Transcription</keyword>
<evidence type="ECO:0000256" key="4">
    <source>
        <dbReference type="ARBA" id="ARBA00023125"/>
    </source>
</evidence>
<dbReference type="RefSeq" id="WP_130021462.1">
    <property type="nucleotide sequence ID" value="NZ_SEWF01000017.1"/>
</dbReference>
<dbReference type="PANTHER" id="PTHR48111:SF1">
    <property type="entry name" value="TWO-COMPONENT RESPONSE REGULATOR ORR33"/>
    <property type="match status" value="1"/>
</dbReference>
<protein>
    <submittedName>
        <fullName evidence="9">Response regulator transcription factor</fullName>
    </submittedName>
</protein>
<evidence type="ECO:0000256" key="5">
    <source>
        <dbReference type="ARBA" id="ARBA00023163"/>
    </source>
</evidence>
<comment type="caution">
    <text evidence="9">The sequence shown here is derived from an EMBL/GenBank/DDBJ whole genome shotgun (WGS) entry which is preliminary data.</text>
</comment>
<accession>A0A4Q5LZC1</accession>
<keyword evidence="2" id="KW-0902">Two-component regulatory system</keyword>
<dbReference type="PROSITE" id="PS50930">
    <property type="entry name" value="HTH_LYTTR"/>
    <property type="match status" value="1"/>
</dbReference>
<reference evidence="9 10" key="1">
    <citation type="submission" date="2019-02" db="EMBL/GenBank/DDBJ databases">
        <title>Bacterial novel species Emticicia sp. 17J42-9 isolated from soil.</title>
        <authorList>
            <person name="Jung H.-Y."/>
        </authorList>
    </citation>
    <scope>NUCLEOTIDE SEQUENCE [LARGE SCALE GENOMIC DNA]</scope>
    <source>
        <strain evidence="9 10">17J42-9</strain>
    </source>
</reference>
<dbReference type="SMART" id="SM00448">
    <property type="entry name" value="REC"/>
    <property type="match status" value="1"/>
</dbReference>
<evidence type="ECO:0000256" key="6">
    <source>
        <dbReference type="PROSITE-ProRule" id="PRU00169"/>
    </source>
</evidence>
<dbReference type="GO" id="GO:0005829">
    <property type="term" value="C:cytosol"/>
    <property type="evidence" value="ECO:0007669"/>
    <property type="project" value="TreeGrafter"/>
</dbReference>
<gene>
    <name evidence="9" type="ORF">EWM59_13270</name>
</gene>
<evidence type="ECO:0000313" key="9">
    <source>
        <dbReference type="EMBL" id="RYU95214.1"/>
    </source>
</evidence>
<dbReference type="Pfam" id="PF00072">
    <property type="entry name" value="Response_reg"/>
    <property type="match status" value="1"/>
</dbReference>
<keyword evidence="3" id="KW-0805">Transcription regulation</keyword>
<dbReference type="Proteomes" id="UP000293162">
    <property type="component" value="Unassembled WGS sequence"/>
</dbReference>
<dbReference type="PROSITE" id="PS50110">
    <property type="entry name" value="RESPONSE_REGULATORY"/>
    <property type="match status" value="1"/>
</dbReference>
<dbReference type="CDD" id="cd17534">
    <property type="entry name" value="REC_DC-like"/>
    <property type="match status" value="1"/>
</dbReference>
<feature type="domain" description="HTH LytTR-type" evidence="8">
    <location>
        <begin position="143"/>
        <end position="214"/>
    </location>
</feature>